<sequence length="66" mass="7622">MNLARTKQNTPQDWISLVWASTHDFKCLVKLPSTTIQIYHASIVLRSWLNIELRTHLTKIFGTLGN</sequence>
<organism evidence="1">
    <name type="scientific">Rhizophora mucronata</name>
    <name type="common">Asiatic mangrove</name>
    <dbReference type="NCBI Taxonomy" id="61149"/>
    <lineage>
        <taxon>Eukaryota</taxon>
        <taxon>Viridiplantae</taxon>
        <taxon>Streptophyta</taxon>
        <taxon>Embryophyta</taxon>
        <taxon>Tracheophyta</taxon>
        <taxon>Spermatophyta</taxon>
        <taxon>Magnoliopsida</taxon>
        <taxon>eudicotyledons</taxon>
        <taxon>Gunneridae</taxon>
        <taxon>Pentapetalae</taxon>
        <taxon>rosids</taxon>
        <taxon>fabids</taxon>
        <taxon>Malpighiales</taxon>
        <taxon>Rhizophoraceae</taxon>
        <taxon>Rhizophora</taxon>
    </lineage>
</organism>
<proteinExistence type="predicted"/>
<reference evidence="1" key="1">
    <citation type="submission" date="2018-02" db="EMBL/GenBank/DDBJ databases">
        <title>Rhizophora mucronata_Transcriptome.</title>
        <authorList>
            <person name="Meera S.P."/>
            <person name="Sreeshan A."/>
            <person name="Augustine A."/>
        </authorList>
    </citation>
    <scope>NUCLEOTIDE SEQUENCE</scope>
    <source>
        <tissue evidence="1">Leaf</tissue>
    </source>
</reference>
<dbReference type="EMBL" id="GGEC01003405">
    <property type="protein sequence ID" value="MBW83888.1"/>
    <property type="molecule type" value="Transcribed_RNA"/>
</dbReference>
<name>A0A2P2IRN3_RHIMU</name>
<evidence type="ECO:0000313" key="1">
    <source>
        <dbReference type="EMBL" id="MBW83888.1"/>
    </source>
</evidence>
<protein>
    <submittedName>
        <fullName evidence="1">Uncharacterized protein</fullName>
    </submittedName>
</protein>
<accession>A0A2P2IRN3</accession>
<dbReference type="AlphaFoldDB" id="A0A2P2IRN3"/>